<feature type="region of interest" description="Disordered" evidence="1">
    <location>
        <begin position="1"/>
        <end position="145"/>
    </location>
</feature>
<feature type="compositionally biased region" description="Polar residues" evidence="1">
    <location>
        <begin position="45"/>
        <end position="63"/>
    </location>
</feature>
<feature type="compositionally biased region" description="Basic and acidic residues" evidence="1">
    <location>
        <begin position="30"/>
        <end position="44"/>
    </location>
</feature>
<reference evidence="3" key="1">
    <citation type="journal article" date="2017" name="Nat. Microbiol.">
        <title>Global analysis of biosynthetic gene clusters reveals vast potential of secondary metabolite production in Penicillium species.</title>
        <authorList>
            <person name="Nielsen J.C."/>
            <person name="Grijseels S."/>
            <person name="Prigent S."/>
            <person name="Ji B."/>
            <person name="Dainat J."/>
            <person name="Nielsen K.F."/>
            <person name="Frisvad J.C."/>
            <person name="Workman M."/>
            <person name="Nielsen J."/>
        </authorList>
    </citation>
    <scope>NUCLEOTIDE SEQUENCE [LARGE SCALE GENOMIC DNA]</scope>
    <source>
        <strain evidence="3">IBT 24891</strain>
    </source>
</reference>
<evidence type="ECO:0008006" key="4">
    <source>
        <dbReference type="Google" id="ProtNLM"/>
    </source>
</evidence>
<proteinExistence type="predicted"/>
<feature type="compositionally biased region" description="Polar residues" evidence="1">
    <location>
        <begin position="163"/>
        <end position="186"/>
    </location>
</feature>
<keyword evidence="3" id="KW-1185">Reference proteome</keyword>
<evidence type="ECO:0000313" key="2">
    <source>
        <dbReference type="EMBL" id="OQE28890.1"/>
    </source>
</evidence>
<dbReference type="OrthoDB" id="2590867at2759"/>
<feature type="compositionally biased region" description="Polar residues" evidence="1">
    <location>
        <begin position="130"/>
        <end position="145"/>
    </location>
</feature>
<dbReference type="EMBL" id="MLKD01000003">
    <property type="protein sequence ID" value="OQE28890.1"/>
    <property type="molecule type" value="Genomic_DNA"/>
</dbReference>
<sequence>MSNLMHKVKDAVTGHHDHKGSSHDSSQMSHKTDDTRVDHGERNIHSSAMGSEASNTSGINPQETGIFGSNKGKSDSSYASNNMNPSTDATTSTGAYSSHAMGSTGNHGSGYHGKDIHQDSRMAVPMQGPGHTQGSDTMGTTGAPNTYNSSYAGGYGAAPSHGLSDTTHSTNIGGTHDSNTGSNAGSNMVPHMKADEPELHSRTGQQGFGGTAAAGGSSNNTQESGKRRSSGPHNSNLLNKLDPRVKSSDYESNTASGQQRGW</sequence>
<accession>A0A1V6TSL7</accession>
<organism evidence="2 3">
    <name type="scientific">Penicillium steckii</name>
    <dbReference type="NCBI Taxonomy" id="303698"/>
    <lineage>
        <taxon>Eukaryota</taxon>
        <taxon>Fungi</taxon>
        <taxon>Dikarya</taxon>
        <taxon>Ascomycota</taxon>
        <taxon>Pezizomycotina</taxon>
        <taxon>Eurotiomycetes</taxon>
        <taxon>Eurotiomycetidae</taxon>
        <taxon>Eurotiales</taxon>
        <taxon>Aspergillaceae</taxon>
        <taxon>Penicillium</taxon>
    </lineage>
</organism>
<feature type="region of interest" description="Disordered" evidence="1">
    <location>
        <begin position="158"/>
        <end position="262"/>
    </location>
</feature>
<dbReference type="AlphaFoldDB" id="A0A1V6TSL7"/>
<feature type="compositionally biased region" description="Polar residues" evidence="1">
    <location>
        <begin position="75"/>
        <end position="104"/>
    </location>
</feature>
<protein>
    <recommendedName>
        <fullName evidence="4">Cell surface protein</fullName>
    </recommendedName>
</protein>
<dbReference type="STRING" id="303698.A0A1V6TSL7"/>
<evidence type="ECO:0000256" key="1">
    <source>
        <dbReference type="SAM" id="MobiDB-lite"/>
    </source>
</evidence>
<name>A0A1V6TSL7_9EURO</name>
<feature type="compositionally biased region" description="Basic and acidic residues" evidence="1">
    <location>
        <begin position="7"/>
        <end position="22"/>
    </location>
</feature>
<evidence type="ECO:0000313" key="3">
    <source>
        <dbReference type="Proteomes" id="UP000191285"/>
    </source>
</evidence>
<comment type="caution">
    <text evidence="2">The sequence shown here is derived from an EMBL/GenBank/DDBJ whole genome shotgun (WGS) entry which is preliminary data.</text>
</comment>
<feature type="compositionally biased region" description="Basic and acidic residues" evidence="1">
    <location>
        <begin position="192"/>
        <end position="201"/>
    </location>
</feature>
<feature type="compositionally biased region" description="Polar residues" evidence="1">
    <location>
        <begin position="250"/>
        <end position="262"/>
    </location>
</feature>
<dbReference type="Proteomes" id="UP000191285">
    <property type="component" value="Unassembled WGS sequence"/>
</dbReference>
<gene>
    <name evidence="2" type="ORF">PENSTE_c003G07303</name>
</gene>